<dbReference type="Pfam" id="PF04230">
    <property type="entry name" value="PS_pyruv_trans"/>
    <property type="match status" value="1"/>
</dbReference>
<evidence type="ECO:0000313" key="2">
    <source>
        <dbReference type="EMBL" id="HIX82626.1"/>
    </source>
</evidence>
<proteinExistence type="predicted"/>
<dbReference type="AlphaFoldDB" id="A0A9D1XP38"/>
<gene>
    <name evidence="2" type="ORF">H9980_11760</name>
</gene>
<reference evidence="2" key="2">
    <citation type="submission" date="2021-04" db="EMBL/GenBank/DDBJ databases">
        <authorList>
            <person name="Gilroy R."/>
        </authorList>
    </citation>
    <scope>NUCLEOTIDE SEQUENCE</scope>
    <source>
        <strain evidence="2">ChiGjej1B1-14440</strain>
    </source>
</reference>
<accession>A0A9D1XP38</accession>
<dbReference type="InterPro" id="IPR007345">
    <property type="entry name" value="Polysacch_pyruvyl_Trfase"/>
</dbReference>
<name>A0A9D1XP38_9FIRM</name>
<reference evidence="2" key="1">
    <citation type="journal article" date="2021" name="PeerJ">
        <title>Extensive microbial diversity within the chicken gut microbiome revealed by metagenomics and culture.</title>
        <authorList>
            <person name="Gilroy R."/>
            <person name="Ravi A."/>
            <person name="Getino M."/>
            <person name="Pursley I."/>
            <person name="Horton D.L."/>
            <person name="Alikhan N.F."/>
            <person name="Baker D."/>
            <person name="Gharbi K."/>
            <person name="Hall N."/>
            <person name="Watson M."/>
            <person name="Adriaenssens E.M."/>
            <person name="Foster-Nyarko E."/>
            <person name="Jarju S."/>
            <person name="Secka A."/>
            <person name="Antonio M."/>
            <person name="Oren A."/>
            <person name="Chaudhuri R.R."/>
            <person name="La Ragione R."/>
            <person name="Hildebrand F."/>
            <person name="Pallen M.J."/>
        </authorList>
    </citation>
    <scope>NUCLEOTIDE SEQUENCE</scope>
    <source>
        <strain evidence="2">ChiGjej1B1-14440</strain>
    </source>
</reference>
<dbReference type="PANTHER" id="PTHR36836:SF1">
    <property type="entry name" value="COLANIC ACID BIOSYNTHESIS PROTEIN WCAK"/>
    <property type="match status" value="1"/>
</dbReference>
<comment type="caution">
    <text evidence="2">The sequence shown here is derived from an EMBL/GenBank/DDBJ whole genome shotgun (WGS) entry which is preliminary data.</text>
</comment>
<evidence type="ECO:0000259" key="1">
    <source>
        <dbReference type="Pfam" id="PF04230"/>
    </source>
</evidence>
<dbReference type="GO" id="GO:0016740">
    <property type="term" value="F:transferase activity"/>
    <property type="evidence" value="ECO:0007669"/>
    <property type="project" value="UniProtKB-KW"/>
</dbReference>
<keyword evidence="2" id="KW-0808">Transferase</keyword>
<dbReference type="Proteomes" id="UP000886724">
    <property type="component" value="Unassembled WGS sequence"/>
</dbReference>
<organism evidence="2 3">
    <name type="scientific">Candidatus Erysipelatoclostridium merdavium</name>
    <dbReference type="NCBI Taxonomy" id="2838566"/>
    <lineage>
        <taxon>Bacteria</taxon>
        <taxon>Bacillati</taxon>
        <taxon>Bacillota</taxon>
        <taxon>Erysipelotrichia</taxon>
        <taxon>Erysipelotrichales</taxon>
        <taxon>Erysipelotrichales incertae sedis</taxon>
    </lineage>
</organism>
<feature type="domain" description="Polysaccharide pyruvyl transferase" evidence="1">
    <location>
        <begin position="13"/>
        <end position="298"/>
    </location>
</feature>
<protein>
    <submittedName>
        <fullName evidence="2">Polysaccharide pyruvyl transferase family protein</fullName>
    </submittedName>
</protein>
<dbReference type="EMBL" id="DXET01000262">
    <property type="protein sequence ID" value="HIX82626.1"/>
    <property type="molecule type" value="Genomic_DNA"/>
</dbReference>
<evidence type="ECO:0000313" key="3">
    <source>
        <dbReference type="Proteomes" id="UP000886724"/>
    </source>
</evidence>
<dbReference type="PANTHER" id="PTHR36836">
    <property type="entry name" value="COLANIC ACID BIOSYNTHESIS PROTEIN WCAK"/>
    <property type="match status" value="1"/>
</dbReference>
<sequence length="364" mass="43126">MKKIFLYAYDKVNLGDDLFICSIVERYPNAKFYMISDRTNKENFCDLKNLKIIDKNSNLLRKIRKILDGAYSRYEAFLKKRCDVVVYIGGSIFIEYLTWANIVNWWEYQASQYQLYIIGANFGPYQTEEYKIAMKNVFNKAQDICFRDNNSYNLFKEISKVRFAPDIIFSQTLKEQKSRKMIFVSVINCKNKDEGNHSLIFYHNNYIEVLERIIKDYLIDGYNITLCSFCEAEGDEEVIEELLKRINDKKVKSLLYNGKNRMDILNEISKSCYVIGTRFHSIVLGMIAKKPVFPIVYSKKTRNMLNDIDYKGNYIDIKNIDKLEYKYSKENLDKNYVVDITKLQKESLKHFSRLDMVINSENYN</sequence>